<organism evidence="1 2">
    <name type="scientific">Candidatus Woesebacteria bacterium GW2011_GWB1_43_14</name>
    <dbReference type="NCBI Taxonomy" id="1618578"/>
    <lineage>
        <taxon>Bacteria</taxon>
        <taxon>Candidatus Woeseibacteriota</taxon>
    </lineage>
</organism>
<protein>
    <submittedName>
        <fullName evidence="1">Uncharacterized protein</fullName>
    </submittedName>
</protein>
<evidence type="ECO:0000313" key="1">
    <source>
        <dbReference type="EMBL" id="KKS97026.1"/>
    </source>
</evidence>
<gene>
    <name evidence="1" type="ORF">UV74_C0013G0148</name>
</gene>
<comment type="caution">
    <text evidence="1">The sequence shown here is derived from an EMBL/GenBank/DDBJ whole genome shotgun (WGS) entry which is preliminary data.</text>
</comment>
<accession>A0A0G1FPS0</accession>
<reference evidence="1 2" key="1">
    <citation type="journal article" date="2015" name="Nature">
        <title>rRNA introns, odd ribosomes, and small enigmatic genomes across a large radiation of phyla.</title>
        <authorList>
            <person name="Brown C.T."/>
            <person name="Hug L.A."/>
            <person name="Thomas B.C."/>
            <person name="Sharon I."/>
            <person name="Castelle C.J."/>
            <person name="Singh A."/>
            <person name="Wilkins M.J."/>
            <person name="Williams K.H."/>
            <person name="Banfield J.F."/>
        </authorList>
    </citation>
    <scope>NUCLEOTIDE SEQUENCE [LARGE SCALE GENOMIC DNA]</scope>
</reference>
<proteinExistence type="predicted"/>
<sequence length="337" mass="39184">MVPRGKLALVADDLFASKGELFFVNKQIIMSKEQIQQLGHNHELLFREKATSSAVEKVMEEISKLEHINPPRNKRETRRFRESVSEATTREPLTIYVGSCPDYAHKDGLYTHESLGGGVPLLTNYHLSYDQELINVLETHKVPYRLVIMIADVEAIDDIFAERFTGGDKEEFLARCYSSVDRTREVIQQRNGEFGINGRIISSSFFREFGEDRFMTCQHAYQEVLLERYRNDDSFRQRVKGDIVQRMEMYKKMYVGVIDRMDIQEQEEFLVGRTLRTMAQYLTLGRLISEKSKYPVIINHPTRNIGVYNERNKILLPGDAPQPHPTIPVFEMKFSVY</sequence>
<dbReference type="Proteomes" id="UP000034090">
    <property type="component" value="Unassembled WGS sequence"/>
</dbReference>
<name>A0A0G1FPS0_9BACT</name>
<dbReference type="AlphaFoldDB" id="A0A0G1FPS0"/>
<dbReference type="EMBL" id="LCFQ01000013">
    <property type="protein sequence ID" value="KKS97026.1"/>
    <property type="molecule type" value="Genomic_DNA"/>
</dbReference>
<dbReference type="STRING" id="1618578.UV74_C0013G0148"/>
<evidence type="ECO:0000313" key="2">
    <source>
        <dbReference type="Proteomes" id="UP000034090"/>
    </source>
</evidence>